<evidence type="ECO:0000313" key="11">
    <source>
        <dbReference type="Proteomes" id="UP000700908"/>
    </source>
</evidence>
<accession>A0ABS7MHY1</accession>
<evidence type="ECO:0000256" key="6">
    <source>
        <dbReference type="ARBA" id="ARBA00022840"/>
    </source>
</evidence>
<name>A0ABS7MHY1_9ACTN</name>
<comment type="cofactor">
    <cofactor evidence="1">
        <name>Mg(2+)</name>
        <dbReference type="ChEBI" id="CHEBI:18420"/>
    </cofactor>
</comment>
<feature type="domain" description="DAGKc" evidence="9">
    <location>
        <begin position="1"/>
        <end position="125"/>
    </location>
</feature>
<dbReference type="Gene3D" id="3.40.50.10330">
    <property type="entry name" value="Probable inorganic polyphosphate/atp-NAD kinase, domain 1"/>
    <property type="match status" value="1"/>
</dbReference>
<evidence type="ECO:0000256" key="5">
    <source>
        <dbReference type="ARBA" id="ARBA00022777"/>
    </source>
</evidence>
<dbReference type="InterPro" id="IPR016064">
    <property type="entry name" value="NAD/diacylglycerol_kinase_sf"/>
</dbReference>
<organism evidence="10 11">
    <name type="scientific">Collinsella ureilytica</name>
    <dbReference type="NCBI Taxonomy" id="2869515"/>
    <lineage>
        <taxon>Bacteria</taxon>
        <taxon>Bacillati</taxon>
        <taxon>Actinomycetota</taxon>
        <taxon>Coriobacteriia</taxon>
        <taxon>Coriobacteriales</taxon>
        <taxon>Coriobacteriaceae</taxon>
        <taxon>Collinsella</taxon>
    </lineage>
</organism>
<reference evidence="10 11" key="1">
    <citation type="submission" date="2021-08" db="EMBL/GenBank/DDBJ databases">
        <title>Collinsella faecalis sp. nov. isolated from swine faeces.</title>
        <authorList>
            <person name="Oh B.S."/>
            <person name="Lee J.H."/>
        </authorList>
    </citation>
    <scope>NUCLEOTIDE SEQUENCE [LARGE SCALE GENOMIC DNA]</scope>
    <source>
        <strain evidence="10 11">AGMB00827</strain>
    </source>
</reference>
<dbReference type="InterPro" id="IPR045540">
    <property type="entry name" value="YegS/DAGK_C"/>
</dbReference>
<evidence type="ECO:0000256" key="3">
    <source>
        <dbReference type="ARBA" id="ARBA00022679"/>
    </source>
</evidence>
<keyword evidence="8" id="KW-1208">Phospholipid metabolism</keyword>
<keyword evidence="3" id="KW-0808">Transferase</keyword>
<dbReference type="Proteomes" id="UP000700908">
    <property type="component" value="Unassembled WGS sequence"/>
</dbReference>
<evidence type="ECO:0000259" key="9">
    <source>
        <dbReference type="PROSITE" id="PS50146"/>
    </source>
</evidence>
<evidence type="ECO:0000256" key="4">
    <source>
        <dbReference type="ARBA" id="ARBA00022741"/>
    </source>
</evidence>
<dbReference type="PANTHER" id="PTHR12358:SF106">
    <property type="entry name" value="LIPID KINASE YEGS"/>
    <property type="match status" value="1"/>
</dbReference>
<dbReference type="GO" id="GO:0016301">
    <property type="term" value="F:kinase activity"/>
    <property type="evidence" value="ECO:0007669"/>
    <property type="project" value="UniProtKB-KW"/>
</dbReference>
<dbReference type="RefSeq" id="WP_222198687.1">
    <property type="nucleotide sequence ID" value="NZ_JAIMFO010000004.1"/>
</dbReference>
<dbReference type="Gene3D" id="2.60.200.40">
    <property type="match status" value="1"/>
</dbReference>
<dbReference type="InterPro" id="IPR017438">
    <property type="entry name" value="ATP-NAD_kinase_N"/>
</dbReference>
<dbReference type="Pfam" id="PF00781">
    <property type="entry name" value="DAGK_cat"/>
    <property type="match status" value="1"/>
</dbReference>
<sequence>MRCLIIHNLASGPGSDEIFTFAHALSEAGDEVIFRFLGPGLEAAEATRDACSFDRVVVSGGDGTVSSVLDYLRFTGIPVLVFPSGTANLFFNNIGNAPEAAALAQACRAGRTATVDMGELTWVDDEGNHQRHGFIIIAGTGYDAAIMRRAEETHGEMGEIAYMLAALTEIAPQRAHFVIEHDGKVDELEGIGCMVGNTALLQNEINLFPDCRMDDGLIDIAVIDSGPIGLLPTVIAGVLDPAGTGLGRPQFTFFQAKEAKITATPSLGMEFDGELIEGKPGSFTAHAIPRCLTLIIDEFSPLNHSEAAH</sequence>
<dbReference type="PANTHER" id="PTHR12358">
    <property type="entry name" value="SPHINGOSINE KINASE"/>
    <property type="match status" value="1"/>
</dbReference>
<keyword evidence="7" id="KW-0594">Phospholipid biosynthesis</keyword>
<dbReference type="Pfam" id="PF19279">
    <property type="entry name" value="YegS_C"/>
    <property type="match status" value="1"/>
</dbReference>
<evidence type="ECO:0000256" key="2">
    <source>
        <dbReference type="ARBA" id="ARBA00005983"/>
    </source>
</evidence>
<dbReference type="InterPro" id="IPR050187">
    <property type="entry name" value="Lipid_Phosphate_FormReg"/>
</dbReference>
<dbReference type="InterPro" id="IPR001206">
    <property type="entry name" value="Diacylglycerol_kinase_cat_dom"/>
</dbReference>
<keyword evidence="7" id="KW-0444">Lipid biosynthesis</keyword>
<protein>
    <submittedName>
        <fullName evidence="10">NAD(+)/NADH kinase</fullName>
    </submittedName>
</protein>
<dbReference type="SMART" id="SM00046">
    <property type="entry name" value="DAGKc"/>
    <property type="match status" value="1"/>
</dbReference>
<evidence type="ECO:0000256" key="1">
    <source>
        <dbReference type="ARBA" id="ARBA00001946"/>
    </source>
</evidence>
<evidence type="ECO:0000313" key="10">
    <source>
        <dbReference type="EMBL" id="MBY4796976.1"/>
    </source>
</evidence>
<dbReference type="PROSITE" id="PS50146">
    <property type="entry name" value="DAGK"/>
    <property type="match status" value="1"/>
</dbReference>
<keyword evidence="4" id="KW-0547">Nucleotide-binding</keyword>
<evidence type="ECO:0000256" key="7">
    <source>
        <dbReference type="ARBA" id="ARBA00023209"/>
    </source>
</evidence>
<keyword evidence="7" id="KW-0443">Lipid metabolism</keyword>
<comment type="similarity">
    <text evidence="2">Belongs to the diacylglycerol/lipid kinase family.</text>
</comment>
<dbReference type="SUPFAM" id="SSF111331">
    <property type="entry name" value="NAD kinase/diacylglycerol kinase-like"/>
    <property type="match status" value="1"/>
</dbReference>
<evidence type="ECO:0000256" key="8">
    <source>
        <dbReference type="ARBA" id="ARBA00023264"/>
    </source>
</evidence>
<keyword evidence="6" id="KW-0067">ATP-binding</keyword>
<proteinExistence type="inferred from homology"/>
<comment type="caution">
    <text evidence="10">The sequence shown here is derived from an EMBL/GenBank/DDBJ whole genome shotgun (WGS) entry which is preliminary data.</text>
</comment>
<keyword evidence="11" id="KW-1185">Reference proteome</keyword>
<gene>
    <name evidence="10" type="ORF">K6V98_01155</name>
</gene>
<dbReference type="EMBL" id="JAIMFO010000004">
    <property type="protein sequence ID" value="MBY4796976.1"/>
    <property type="molecule type" value="Genomic_DNA"/>
</dbReference>
<keyword evidence="5 10" id="KW-0418">Kinase</keyword>